<dbReference type="InterPro" id="IPR008928">
    <property type="entry name" value="6-hairpin_glycosidase_sf"/>
</dbReference>
<comment type="caution">
    <text evidence="3">The sequence shown here is derived from an EMBL/GenBank/DDBJ whole genome shotgun (WGS) entry which is preliminary data.</text>
</comment>
<evidence type="ECO:0000313" key="4">
    <source>
        <dbReference type="Proteomes" id="UP000282311"/>
    </source>
</evidence>
<sequence length="498" mass="57718">MQVDGFSRRACRRSCRRIGRCHDSNARRFWILARPLLPGIGSDRRSLRAAVPNDGRTEYLNRSSGPVQSRKVAPAGESEDVSRSRTFARGRIVEREGDTFMRSLKQQVYDMGKPEWKSMLEYTVELHKKCTREPEPPFHYPWEEIGTGYCYGPAFGHIDLTHATLDTLRYQPDHAKHQILNYLNLQTSDGLIPGCIWFRDGEVKWSTVKGHPPFWPVAVQDYYDLYEDIDLLKTAYHALVRQIGWFETKRKAENEGYYYLDLWKKVWESGVDDGIRYDHITPGPYACVDATAHVYQMHVFAAQWASFLDLPAESAKWQIRAEQLAEFIRCALFDEETALFHDIWSVNNPGSRRLTFEGMWPMMVGAATVKQANRVIDENVLNPKRFFTKHPVPTIALEDPAFELRMWRGPSWNSITYWVARGCTLYGRNDAAKVILERALDHTAEKFSETGTLWEFYHPHGGHPTELQRKPYTEFNQPCREYMGHNPLIAMTDLWASL</sequence>
<gene>
    <name evidence="3" type="ORF">D7M11_31080</name>
</gene>
<dbReference type="PANTHER" id="PTHR23403:SF1">
    <property type="entry name" value="TREHALASE"/>
    <property type="match status" value="1"/>
</dbReference>
<feature type="region of interest" description="Disordered" evidence="1">
    <location>
        <begin position="56"/>
        <end position="84"/>
    </location>
</feature>
<evidence type="ECO:0000256" key="1">
    <source>
        <dbReference type="SAM" id="MobiDB-lite"/>
    </source>
</evidence>
<keyword evidence="3" id="KW-0378">Hydrolase</keyword>
<evidence type="ECO:0000313" key="3">
    <source>
        <dbReference type="EMBL" id="RKN70069.1"/>
    </source>
</evidence>
<dbReference type="GO" id="GO:0004555">
    <property type="term" value="F:alpha,alpha-trehalase activity"/>
    <property type="evidence" value="ECO:0007669"/>
    <property type="project" value="InterPro"/>
</dbReference>
<dbReference type="Gene3D" id="1.50.10.10">
    <property type="match status" value="1"/>
</dbReference>
<organism evidence="3 4">
    <name type="scientific">Paenibacillus ginsengarvi</name>
    <dbReference type="NCBI Taxonomy" id="400777"/>
    <lineage>
        <taxon>Bacteria</taxon>
        <taxon>Bacillati</taxon>
        <taxon>Bacillota</taxon>
        <taxon>Bacilli</taxon>
        <taxon>Bacillales</taxon>
        <taxon>Paenibacillaceae</taxon>
        <taxon>Paenibacillus</taxon>
    </lineage>
</organism>
<dbReference type="Proteomes" id="UP000282311">
    <property type="component" value="Unassembled WGS sequence"/>
</dbReference>
<dbReference type="InterPro" id="IPR012341">
    <property type="entry name" value="6hp_glycosidase-like_sf"/>
</dbReference>
<accession>A0A3B0BC99</accession>
<name>A0A3B0BC99_9BACL</name>
<reference evidence="3 4" key="1">
    <citation type="journal article" date="2007" name="Int. J. Syst. Evol. Microbiol.">
        <title>Paenibacillus ginsengarvi sp. nov., isolated from soil from ginseng cultivation.</title>
        <authorList>
            <person name="Yoon M.H."/>
            <person name="Ten L.N."/>
            <person name="Im W.T."/>
        </authorList>
    </citation>
    <scope>NUCLEOTIDE SEQUENCE [LARGE SCALE GENOMIC DNA]</scope>
    <source>
        <strain evidence="3 4">KCTC 13059</strain>
    </source>
</reference>
<dbReference type="InterPro" id="IPR001661">
    <property type="entry name" value="Glyco_hydro_37"/>
</dbReference>
<feature type="domain" description="Mannosylglycerate hydrolase MGH1-like glycoside hydrolase" evidence="2">
    <location>
        <begin position="159"/>
        <end position="464"/>
    </location>
</feature>
<dbReference type="SUPFAM" id="SSF48208">
    <property type="entry name" value="Six-hairpin glycosidases"/>
    <property type="match status" value="1"/>
</dbReference>
<dbReference type="PANTHER" id="PTHR23403">
    <property type="entry name" value="TREHALASE"/>
    <property type="match status" value="1"/>
</dbReference>
<dbReference type="InterPro" id="IPR054491">
    <property type="entry name" value="MGH1-like_GH"/>
</dbReference>
<dbReference type="Pfam" id="PF22422">
    <property type="entry name" value="MGH1-like_GH"/>
    <property type="match status" value="1"/>
</dbReference>
<dbReference type="EMBL" id="RBAH01000033">
    <property type="protein sequence ID" value="RKN70069.1"/>
    <property type="molecule type" value="Genomic_DNA"/>
</dbReference>
<protein>
    <submittedName>
        <fullName evidence="3">Glycoside hydrolase</fullName>
    </submittedName>
</protein>
<keyword evidence="4" id="KW-1185">Reference proteome</keyword>
<evidence type="ECO:0000259" key="2">
    <source>
        <dbReference type="Pfam" id="PF22422"/>
    </source>
</evidence>
<dbReference type="AlphaFoldDB" id="A0A3B0BC99"/>
<dbReference type="GO" id="GO:0005993">
    <property type="term" value="P:trehalose catabolic process"/>
    <property type="evidence" value="ECO:0007669"/>
    <property type="project" value="TreeGrafter"/>
</dbReference>
<proteinExistence type="predicted"/>